<proteinExistence type="predicted"/>
<gene>
    <name evidence="7" type="ORF">Poli38472_014813</name>
</gene>
<feature type="compositionally biased region" description="Polar residues" evidence="5">
    <location>
        <begin position="1783"/>
        <end position="1792"/>
    </location>
</feature>
<dbReference type="PROSITE" id="PS50222">
    <property type="entry name" value="EF_HAND_2"/>
    <property type="match status" value="6"/>
</dbReference>
<feature type="region of interest" description="Disordered" evidence="5">
    <location>
        <begin position="1783"/>
        <end position="1818"/>
    </location>
</feature>
<reference evidence="7" key="1">
    <citation type="submission" date="2019-03" db="EMBL/GenBank/DDBJ databases">
        <title>Long read genome sequence of the mycoparasitic Pythium oligandrum ATCC 38472 isolated from sugarbeet rhizosphere.</title>
        <authorList>
            <person name="Gaulin E."/>
        </authorList>
    </citation>
    <scope>NUCLEOTIDE SEQUENCE</scope>
    <source>
        <strain evidence="7">ATCC 38472_TT</strain>
    </source>
</reference>
<dbReference type="EMBL" id="SPLM01000044">
    <property type="protein sequence ID" value="TMW63903.1"/>
    <property type="molecule type" value="Genomic_DNA"/>
</dbReference>
<keyword evidence="2" id="KW-0863">Zinc-finger</keyword>
<keyword evidence="3" id="KW-0862">Zinc</keyword>
<feature type="region of interest" description="Disordered" evidence="5">
    <location>
        <begin position="1918"/>
        <end position="1952"/>
    </location>
</feature>
<feature type="compositionally biased region" description="Pro residues" evidence="5">
    <location>
        <begin position="1242"/>
        <end position="1256"/>
    </location>
</feature>
<evidence type="ECO:0000313" key="8">
    <source>
        <dbReference type="Proteomes" id="UP000794436"/>
    </source>
</evidence>
<dbReference type="Pfam" id="PF13499">
    <property type="entry name" value="EF-hand_7"/>
    <property type="match status" value="3"/>
</dbReference>
<feature type="domain" description="EF-hand" evidence="6">
    <location>
        <begin position="1710"/>
        <end position="1745"/>
    </location>
</feature>
<feature type="region of interest" description="Disordered" evidence="5">
    <location>
        <begin position="1"/>
        <end position="30"/>
    </location>
</feature>
<feature type="domain" description="EF-hand" evidence="6">
    <location>
        <begin position="883"/>
        <end position="918"/>
    </location>
</feature>
<dbReference type="GO" id="GO:0005654">
    <property type="term" value="C:nucleoplasm"/>
    <property type="evidence" value="ECO:0007669"/>
    <property type="project" value="TreeGrafter"/>
</dbReference>
<dbReference type="SMART" id="SM00054">
    <property type="entry name" value="EFh"/>
    <property type="match status" value="9"/>
</dbReference>
<organism evidence="7 8">
    <name type="scientific">Pythium oligandrum</name>
    <name type="common">Mycoparasitic fungus</name>
    <dbReference type="NCBI Taxonomy" id="41045"/>
    <lineage>
        <taxon>Eukaryota</taxon>
        <taxon>Sar</taxon>
        <taxon>Stramenopiles</taxon>
        <taxon>Oomycota</taxon>
        <taxon>Peronosporomycetes</taxon>
        <taxon>Pythiales</taxon>
        <taxon>Pythiaceae</taxon>
        <taxon>Pythium</taxon>
    </lineage>
</organism>
<keyword evidence="1" id="KW-0479">Metal-binding</keyword>
<keyword evidence="4" id="KW-0106">Calcium</keyword>
<evidence type="ECO:0000313" key="7">
    <source>
        <dbReference type="EMBL" id="TMW63903.1"/>
    </source>
</evidence>
<evidence type="ECO:0000256" key="5">
    <source>
        <dbReference type="SAM" id="MobiDB-lite"/>
    </source>
</evidence>
<dbReference type="Gene3D" id="1.10.238.10">
    <property type="entry name" value="EF-hand"/>
    <property type="match status" value="7"/>
</dbReference>
<feature type="compositionally biased region" description="Low complexity" evidence="5">
    <location>
        <begin position="1390"/>
        <end position="1408"/>
    </location>
</feature>
<dbReference type="InterPro" id="IPR011992">
    <property type="entry name" value="EF-hand-dom_pair"/>
</dbReference>
<feature type="compositionally biased region" description="Low complexity" evidence="5">
    <location>
        <begin position="1257"/>
        <end position="1271"/>
    </location>
</feature>
<dbReference type="PANTHER" id="PTHR20875:SF2">
    <property type="entry name" value="EF-HAND CALCIUM-BINDING DOMAIN-CONTAINING PROTEIN 6"/>
    <property type="match status" value="1"/>
</dbReference>
<dbReference type="GO" id="GO:0008270">
    <property type="term" value="F:zinc ion binding"/>
    <property type="evidence" value="ECO:0007669"/>
    <property type="project" value="UniProtKB-KW"/>
</dbReference>
<dbReference type="Proteomes" id="UP000794436">
    <property type="component" value="Unassembled WGS sequence"/>
</dbReference>
<feature type="domain" description="EF-hand" evidence="6">
    <location>
        <begin position="581"/>
        <end position="616"/>
    </location>
</feature>
<dbReference type="InterPro" id="IPR018247">
    <property type="entry name" value="EF_Hand_1_Ca_BS"/>
</dbReference>
<feature type="compositionally biased region" description="Pro residues" evidence="5">
    <location>
        <begin position="1272"/>
        <end position="1286"/>
    </location>
</feature>
<dbReference type="GO" id="GO:0005509">
    <property type="term" value="F:calcium ion binding"/>
    <property type="evidence" value="ECO:0007669"/>
    <property type="project" value="InterPro"/>
</dbReference>
<dbReference type="OrthoDB" id="26525at2759"/>
<keyword evidence="8" id="KW-1185">Reference proteome</keyword>
<evidence type="ECO:0000256" key="1">
    <source>
        <dbReference type="ARBA" id="ARBA00022723"/>
    </source>
</evidence>
<comment type="caution">
    <text evidence="7">The sequence shown here is derived from an EMBL/GenBank/DDBJ whole genome shotgun (WGS) entry which is preliminary data.</text>
</comment>
<name>A0A8K1CJ69_PYTOL</name>
<protein>
    <recommendedName>
        <fullName evidence="6">EF-hand domain-containing protein</fullName>
    </recommendedName>
</protein>
<evidence type="ECO:0000256" key="4">
    <source>
        <dbReference type="ARBA" id="ARBA00022837"/>
    </source>
</evidence>
<dbReference type="SMART" id="SM00547">
    <property type="entry name" value="ZnF_RBZ"/>
    <property type="match status" value="2"/>
</dbReference>
<sequence>MVRSPSGRARGTSEDRTNNDGEDDDDDEEYQHNLTFDGVKVGPYMICKHSDDLLGHHARQVFRAKAASMRGENSIYYYLKDLMKKFGAHNHKKGLTSEQLVLDAHEFRKLVASDPAFQCAIPEDQVDALFHRIEHDDHKVIRHIDFVEFCLLDHNQLRLLLYKFRKCLKRMRLSDNEITDTFKRLTSNGSATISHELLHAAITRELDVVLTTGELYFMTRLMDFDEDGVVKVNDFEMLVKDDRASYNLVHPVQENAVVDLKITVNDAEEVTLKRDSYVQMYPPLQQEASTKMHLWYKTAPREDGKSAITNIRYAPTARDTDLVSKGFTCLQQDVNRSGAFGKHKYVWLSYVPPGTQHISEVIGLSLSSGELDDQKDARLWLPMHRGFKLVHGNLNEKSSKHGVFLWIRRRTMLDGEGLVDSQVPESPRTRTKIRMHVDELEDQVRRALRRKCPVDQDGALNFSRLFEEFDHKKTRAIGKQATLVGLGSFGIKMNTKDFSLIWERMNPPEKKSIDVLAFSMFLEMTDADIDELVSGIQRSMIRSSQQMPNYRTVFQSYNSLGDGRFSRSDFQRLFATIQVVLTNSELSRVIQRFDTNKDGVVDYSDFLRFITGVCDASTRRAQRIADAAEELKTWALERQNKKLAKDGNIDSTAAWKLLRPKRGIVEVGSIDHILRQRNLRLSPAHLKLLKVVMAPATNGEVNQASFHAFVNHLPRKITSMVYDMKKVLGAAPNNGDQDTVFDRLNVEGNGKLSLITFLREVNGLASEKTVTPFDLKDFVYLVQWAGADCGGDGAVVIDRFLAVIRENKERRNMKHEFVTHYDSPRFVEGVKLLREEIRRCAKTPDGKFNYMVPFRQFDKDHSGQILLSEFELAVRELGVDKYLSDQEIKSLMRRFDLNASGGVNFEEFLRFNVADSSAPPKPGAFADVRHVLHDIILNEQLTPLKAQAYCTSLKRMFAIIDKDTHGVIPCDRFVQTLRDMGITPPTEDLEALVVAFAGDSEDEIRYGEFCGALQHLCEHDESERSLHPPPVELMDLIQSIFLEYQDAKRKYAELGKPHVTAFQAFGITDEEHLCVAISPDEIKEVLWATGVRHPYLREELESILKCFEAQPMMFNVIAFCRFMEEGPSVFFQENTGVLDGYIARLQEDIRSYLSSGKDAEERLLHCFAEFDEDGNGSISSDEFLKVLQKAGLRHFLAPDDESLLLRFLDIDGDGVIAFNDFVEFARHADQRLVATVAHSDDLPPPSPSPPGSPPKSPAKSATSPVKSTKSQPGPPNARPSPSPSSPRPSDAAPLMSLIGRLNRKLQAPFPFDKYFKKYQVNGREPIVKARVFGKIVDKFLARLIENRIPYDMQVMDPDSLTRAYAARSDCAAVNFEIFLMDLKKSQTTKSGWSSDSSDSSEGDLSCSSDEGESGRKSGKAAPSLMKEVIKRYYKTAKDQEAFRAKLKDCIPKMEKYKKDKASDKKVYKILVLLGLRMHKTEVQPLMSYLASSSNGKVSYDTVKLGTLLNEQLTVLLGAEKKPEPPPAVPALKKETPVLSAALADKIYRCFLSAAQRNISGRKLLEKCDTQRTGQITIQDFQTVMRLMGCSLSDGEMTEIKSCLGNEKTPGSINYKMMVQQLAKQQKSGIALAKQPTTGAATERSHDRPMQLHRPTPIQVPPQEKIVSVKAPPAQTVTTEQPRGTMSSDECKRLDKVIRPFFDELLRSRTFDSKTIRSAFELYDIRCSGFVTADGFHAVLRKLDISLPDDIKTAVVSRFMSPASDRVDYVEFCSMVIPSISRRTSTSMDTQRSTLEDGSRALSAPIAQEATRSAPLSERPSMHLSLPSLGYEAHSKAIDTRSAVPPVLPTASREGWSCPVCFHTQTKATGTCEICAAQNPASVQYEMLLQCNACAFRNRSTASHCELCRLPLPEILELHGEKPKPTPSSRAVAPSSPKKLSVTASSYDEGWLA</sequence>
<dbReference type="PROSITE" id="PS00018">
    <property type="entry name" value="EF_HAND_1"/>
    <property type="match status" value="3"/>
</dbReference>
<evidence type="ECO:0000256" key="2">
    <source>
        <dbReference type="ARBA" id="ARBA00022771"/>
    </source>
</evidence>
<feature type="region of interest" description="Disordered" evidence="5">
    <location>
        <begin position="1635"/>
        <end position="1656"/>
    </location>
</feature>
<dbReference type="InterPro" id="IPR002048">
    <property type="entry name" value="EF_hand_dom"/>
</dbReference>
<feature type="compositionally biased region" description="Acidic residues" evidence="5">
    <location>
        <begin position="20"/>
        <end position="29"/>
    </location>
</feature>
<feature type="region of interest" description="Disordered" evidence="5">
    <location>
        <begin position="1238"/>
        <end position="1293"/>
    </location>
</feature>
<feature type="domain" description="EF-hand" evidence="6">
    <location>
        <begin position="854"/>
        <end position="880"/>
    </location>
</feature>
<dbReference type="SUPFAM" id="SSF47473">
    <property type="entry name" value="EF-hand"/>
    <property type="match status" value="5"/>
</dbReference>
<dbReference type="InterPro" id="IPR001876">
    <property type="entry name" value="Znf_RanBP2"/>
</dbReference>
<accession>A0A8K1CJ69</accession>
<evidence type="ECO:0000256" key="3">
    <source>
        <dbReference type="ARBA" id="ARBA00022833"/>
    </source>
</evidence>
<feature type="region of interest" description="Disordered" evidence="5">
    <location>
        <begin position="1388"/>
        <end position="1421"/>
    </location>
</feature>
<feature type="domain" description="EF-hand" evidence="6">
    <location>
        <begin position="1561"/>
        <end position="1590"/>
    </location>
</feature>
<dbReference type="PANTHER" id="PTHR20875">
    <property type="entry name" value="EF-HAND CALCIUM-BINDING DOMAIN-CONTAINING PROTEIN 6-RELATED"/>
    <property type="match status" value="1"/>
</dbReference>
<evidence type="ECO:0000259" key="6">
    <source>
        <dbReference type="PROSITE" id="PS50222"/>
    </source>
</evidence>
<feature type="domain" description="EF-hand" evidence="6">
    <location>
        <begin position="1158"/>
        <end position="1193"/>
    </location>
</feature>
<dbReference type="CDD" id="cd00051">
    <property type="entry name" value="EFh"/>
    <property type="match status" value="3"/>
</dbReference>
<dbReference type="InterPro" id="IPR052603">
    <property type="entry name" value="EFCB6"/>
</dbReference>